<feature type="domain" description="Methyltransferase type 11" evidence="4">
    <location>
        <begin position="46"/>
        <end position="137"/>
    </location>
</feature>
<evidence type="ECO:0000259" key="4">
    <source>
        <dbReference type="Pfam" id="PF08241"/>
    </source>
</evidence>
<keyword evidence="2 5" id="KW-0489">Methyltransferase</keyword>
<dbReference type="CDD" id="cd02440">
    <property type="entry name" value="AdoMet_MTases"/>
    <property type="match status" value="1"/>
</dbReference>
<dbReference type="PANTHER" id="PTHR44942">
    <property type="entry name" value="METHYLTRANSF_11 DOMAIN-CONTAINING PROTEIN"/>
    <property type="match status" value="1"/>
</dbReference>
<dbReference type="Pfam" id="PF08241">
    <property type="entry name" value="Methyltransf_11"/>
    <property type="match status" value="1"/>
</dbReference>
<sequence length="260" mass="28032">MTSPRERSLVFGEVAEAYDEVRLGYPVEIAELITAYAGRVPERVAEAGAGTGKGSATLRTLGVPMTCIEPDPAMAAVLARRFTGDELVSVVVSRFEEWAPPAGGVGLVASATAWHWVDRERRTRLAYDALAPGGVLAVFAHQHGFADDEVAEALNAVYLRHAPAIAERPGSHVHPPAAFHSEELRGSPLFGDVAQELLVTVVPFPTARYLALLSTFSPHRLLPEEQRATLHAALAAVIDERGGVLEQMVTTELWLARRDS</sequence>
<dbReference type="InterPro" id="IPR051052">
    <property type="entry name" value="Diverse_substrate_MTase"/>
</dbReference>
<dbReference type="SUPFAM" id="SSF53335">
    <property type="entry name" value="S-adenosyl-L-methionine-dependent methyltransferases"/>
    <property type="match status" value="1"/>
</dbReference>
<dbReference type="RefSeq" id="WP_184842908.1">
    <property type="nucleotide sequence ID" value="NZ_JACHMN010000003.1"/>
</dbReference>
<evidence type="ECO:0000313" key="5">
    <source>
        <dbReference type="EMBL" id="MBB5872767.1"/>
    </source>
</evidence>
<dbReference type="InterPro" id="IPR013216">
    <property type="entry name" value="Methyltransf_11"/>
</dbReference>
<keyword evidence="3 5" id="KW-0808">Transferase</keyword>
<dbReference type="GO" id="GO:0032259">
    <property type="term" value="P:methylation"/>
    <property type="evidence" value="ECO:0007669"/>
    <property type="project" value="UniProtKB-KW"/>
</dbReference>
<evidence type="ECO:0000313" key="6">
    <source>
        <dbReference type="Proteomes" id="UP000587527"/>
    </source>
</evidence>
<accession>A0A841BUH7</accession>
<comment type="caution">
    <text evidence="5">The sequence shown here is derived from an EMBL/GenBank/DDBJ whole genome shotgun (WGS) entry which is preliminary data.</text>
</comment>
<proteinExistence type="inferred from homology"/>
<evidence type="ECO:0000256" key="3">
    <source>
        <dbReference type="ARBA" id="ARBA00022679"/>
    </source>
</evidence>
<evidence type="ECO:0000256" key="2">
    <source>
        <dbReference type="ARBA" id="ARBA00022603"/>
    </source>
</evidence>
<dbReference type="Proteomes" id="UP000587527">
    <property type="component" value="Unassembled WGS sequence"/>
</dbReference>
<organism evidence="5 6">
    <name type="scientific">Allocatelliglobosispora scoriae</name>
    <dbReference type="NCBI Taxonomy" id="643052"/>
    <lineage>
        <taxon>Bacteria</taxon>
        <taxon>Bacillati</taxon>
        <taxon>Actinomycetota</taxon>
        <taxon>Actinomycetes</taxon>
        <taxon>Micromonosporales</taxon>
        <taxon>Micromonosporaceae</taxon>
        <taxon>Allocatelliglobosispora</taxon>
    </lineage>
</organism>
<keyword evidence="6" id="KW-1185">Reference proteome</keyword>
<dbReference type="InterPro" id="IPR029063">
    <property type="entry name" value="SAM-dependent_MTases_sf"/>
</dbReference>
<dbReference type="Gene3D" id="3.40.50.150">
    <property type="entry name" value="Vaccinia Virus protein VP39"/>
    <property type="match status" value="1"/>
</dbReference>
<evidence type="ECO:0000256" key="1">
    <source>
        <dbReference type="ARBA" id="ARBA00008361"/>
    </source>
</evidence>
<protein>
    <submittedName>
        <fullName evidence="5">SAM-dependent methyltransferase</fullName>
    </submittedName>
</protein>
<reference evidence="5 6" key="1">
    <citation type="submission" date="2020-08" db="EMBL/GenBank/DDBJ databases">
        <title>Sequencing the genomes of 1000 actinobacteria strains.</title>
        <authorList>
            <person name="Klenk H.-P."/>
        </authorList>
    </citation>
    <scope>NUCLEOTIDE SEQUENCE [LARGE SCALE GENOMIC DNA]</scope>
    <source>
        <strain evidence="5 6">DSM 45362</strain>
    </source>
</reference>
<dbReference type="GO" id="GO:0008757">
    <property type="term" value="F:S-adenosylmethionine-dependent methyltransferase activity"/>
    <property type="evidence" value="ECO:0007669"/>
    <property type="project" value="InterPro"/>
</dbReference>
<dbReference type="PANTHER" id="PTHR44942:SF4">
    <property type="entry name" value="METHYLTRANSFERASE TYPE 11 DOMAIN-CONTAINING PROTEIN"/>
    <property type="match status" value="1"/>
</dbReference>
<dbReference type="EMBL" id="JACHMN010000003">
    <property type="protein sequence ID" value="MBB5872767.1"/>
    <property type="molecule type" value="Genomic_DNA"/>
</dbReference>
<comment type="similarity">
    <text evidence="1">Belongs to the methyltransferase superfamily.</text>
</comment>
<name>A0A841BUH7_9ACTN</name>
<dbReference type="AlphaFoldDB" id="A0A841BUH7"/>
<gene>
    <name evidence="5" type="ORF">F4553_006201</name>
</gene>